<evidence type="ECO:0000256" key="7">
    <source>
        <dbReference type="ARBA" id="ARBA00022741"/>
    </source>
</evidence>
<keyword evidence="6 14" id="KW-0237">DNA synthesis</keyword>
<name>A0ABT0S979_9SPHN</name>
<dbReference type="Proteomes" id="UP001165383">
    <property type="component" value="Unassembled WGS sequence"/>
</dbReference>
<feature type="domain" description="TSCPD" evidence="17">
    <location>
        <begin position="590"/>
        <end position="688"/>
    </location>
</feature>
<evidence type="ECO:0000313" key="18">
    <source>
        <dbReference type="EMBL" id="MCL6740699.1"/>
    </source>
</evidence>
<comment type="catalytic activity">
    <reaction evidence="13 14">
        <text>a 2'-deoxyribonucleoside 5'-diphosphate + [thioredoxin]-disulfide + H2O = a ribonucleoside 5'-diphosphate + [thioredoxin]-dithiol</text>
        <dbReference type="Rhea" id="RHEA:23252"/>
        <dbReference type="Rhea" id="RHEA-COMP:10698"/>
        <dbReference type="Rhea" id="RHEA-COMP:10700"/>
        <dbReference type="ChEBI" id="CHEBI:15377"/>
        <dbReference type="ChEBI" id="CHEBI:29950"/>
        <dbReference type="ChEBI" id="CHEBI:50058"/>
        <dbReference type="ChEBI" id="CHEBI:57930"/>
        <dbReference type="ChEBI" id="CHEBI:73316"/>
        <dbReference type="EC" id="1.17.4.1"/>
    </reaction>
</comment>
<evidence type="ECO:0000256" key="4">
    <source>
        <dbReference type="ARBA" id="ARBA00014409"/>
    </source>
</evidence>
<comment type="cofactor">
    <cofactor evidence="1 14">
        <name>adenosylcob(III)alamin</name>
        <dbReference type="ChEBI" id="CHEBI:18408"/>
    </cofactor>
</comment>
<dbReference type="PRINTS" id="PR01183">
    <property type="entry name" value="RIBORDTASEM1"/>
</dbReference>
<accession>A0ABT0S979</accession>
<protein>
    <recommendedName>
        <fullName evidence="4 14">Vitamin B12-dependent ribonucleotide reductase</fullName>
        <ecNumber evidence="3 14">1.17.4.1</ecNumber>
    </recommendedName>
</protein>
<dbReference type="Gene3D" id="3.20.70.20">
    <property type="match status" value="1"/>
</dbReference>
<dbReference type="SUPFAM" id="SSF51998">
    <property type="entry name" value="PFL-like glycyl radical enzymes"/>
    <property type="match status" value="1"/>
</dbReference>
<dbReference type="NCBIfam" id="TIGR02504">
    <property type="entry name" value="NrdJ_Z"/>
    <property type="match status" value="1"/>
</dbReference>
<dbReference type="GO" id="GO:0004748">
    <property type="term" value="F:ribonucleoside-diphosphate reductase activity, thioredoxin disulfide as acceptor"/>
    <property type="evidence" value="ECO:0007669"/>
    <property type="project" value="UniProtKB-EC"/>
</dbReference>
<keyword evidence="5 14" id="KW-0846">Cobalamin</keyword>
<evidence type="ECO:0000259" key="15">
    <source>
        <dbReference type="Pfam" id="PF00317"/>
    </source>
</evidence>
<evidence type="ECO:0000259" key="16">
    <source>
        <dbReference type="Pfam" id="PF02867"/>
    </source>
</evidence>
<evidence type="ECO:0000256" key="11">
    <source>
        <dbReference type="ARBA" id="ARBA00023285"/>
    </source>
</evidence>
<evidence type="ECO:0000259" key="17">
    <source>
        <dbReference type="Pfam" id="PF12637"/>
    </source>
</evidence>
<evidence type="ECO:0000256" key="3">
    <source>
        <dbReference type="ARBA" id="ARBA00012274"/>
    </source>
</evidence>
<keyword evidence="9" id="KW-0215">Deoxyribonucleotide synthesis</keyword>
<evidence type="ECO:0000256" key="1">
    <source>
        <dbReference type="ARBA" id="ARBA00001922"/>
    </source>
</evidence>
<sequence length="739" mass="80283">MSFDVALAGEIWAAKYRFVPTEGETDVDFAATADRVAAALAEAEAPNARDHWRGRFRESMLDLRFLPAGRVIAGAGTGRSVTLFNCFVMGTVPDSLGGIFDHLREAALTMQQGGGVGIDFSTIRPNGAAVEGVGAEASGPLSFMDCWDSMCRTVHSAGQRRGAMMGCLSIDHPDIEAFIDAKRDPQRLRNFNLSVLVSDDFMASLGADSEWALQFQGKSYRTVRARELWERLMQSTYDCAEPGVIFIDRVNAANNLRHCETISASNPCGEQMLPPYGACLLGSINLARLVECPFEEGARIDETNLAELTATAVRMLDNVIDVSRYPLPQQEMEAKAKRRIGLGVTGLADALLFCGKIYGSGDAVEQTRRWLAIIKREAYRASARLAGEKGPFPLYDELMLETPNLQCLDEETRALITQHGLRNGCLTSIAPTGTTSLLAGNVSSGIEPVFAYSYERRILQPDGSARFESVEDYAMHVWRQVRGDAPPPADLFVSAQTLKPSDHLAMQAAAQALVDSSISKTVNCPEDISFEEFADIYVEGYHLGCKGLTTYRPNAVTGSVLKLSASETPGGDIRDGPQLAERADAMHGTTYKLKWPESAHAVYVTINDLEAGGDRRPFEIFVNSKNMEHYAWTLGLTRMISAVFRRGGDVSFVPEELKAVFDPRGGAWMKGRYVPSLLAAIGEVIERHIGQAIDDSGPRADAPVAGAITKPSCPRCGAPALIRVEGCDKCLECGHSKCG</sequence>
<dbReference type="PANTHER" id="PTHR43371:SF1">
    <property type="entry name" value="RIBONUCLEOSIDE-DIPHOSPHATE REDUCTASE"/>
    <property type="match status" value="1"/>
</dbReference>
<gene>
    <name evidence="18" type="ORF">LZ518_06080</name>
</gene>
<dbReference type="Pfam" id="PF12637">
    <property type="entry name" value="TSCPD"/>
    <property type="match status" value="1"/>
</dbReference>
<evidence type="ECO:0000256" key="2">
    <source>
        <dbReference type="ARBA" id="ARBA00007405"/>
    </source>
</evidence>
<evidence type="ECO:0000313" key="19">
    <source>
        <dbReference type="Proteomes" id="UP001165383"/>
    </source>
</evidence>
<proteinExistence type="inferred from homology"/>
<evidence type="ECO:0000256" key="5">
    <source>
        <dbReference type="ARBA" id="ARBA00022628"/>
    </source>
</evidence>
<organism evidence="18 19">
    <name type="scientific">Sphingomonas brevis</name>
    <dbReference type="NCBI Taxonomy" id="2908206"/>
    <lineage>
        <taxon>Bacteria</taxon>
        <taxon>Pseudomonadati</taxon>
        <taxon>Pseudomonadota</taxon>
        <taxon>Alphaproteobacteria</taxon>
        <taxon>Sphingomonadales</taxon>
        <taxon>Sphingomonadaceae</taxon>
        <taxon>Sphingomonas</taxon>
    </lineage>
</organism>
<dbReference type="CDD" id="cd02888">
    <property type="entry name" value="RNR_II_dimer"/>
    <property type="match status" value="1"/>
</dbReference>
<comment type="caution">
    <text evidence="18">The sequence shown here is derived from an EMBL/GenBank/DDBJ whole genome shotgun (WGS) entry which is preliminary data.</text>
</comment>
<dbReference type="InterPro" id="IPR050862">
    <property type="entry name" value="RdRp_reductase_class-2"/>
</dbReference>
<dbReference type="Pfam" id="PF00317">
    <property type="entry name" value="Ribonuc_red_lgN"/>
    <property type="match status" value="1"/>
</dbReference>
<keyword evidence="10" id="KW-1015">Disulfide bond</keyword>
<evidence type="ECO:0000256" key="13">
    <source>
        <dbReference type="ARBA" id="ARBA00047754"/>
    </source>
</evidence>
<dbReference type="InterPro" id="IPR013344">
    <property type="entry name" value="RNR_NrdJ/NrdZ"/>
</dbReference>
<keyword evidence="8 14" id="KW-0560">Oxidoreductase</keyword>
<dbReference type="Pfam" id="PF02867">
    <property type="entry name" value="Ribonuc_red_lgC"/>
    <property type="match status" value="1"/>
</dbReference>
<feature type="domain" description="Ribonucleotide reductase large subunit N-terminal" evidence="15">
    <location>
        <begin position="28"/>
        <end position="79"/>
    </location>
</feature>
<evidence type="ECO:0000256" key="6">
    <source>
        <dbReference type="ARBA" id="ARBA00022634"/>
    </source>
</evidence>
<feature type="domain" description="Ribonucleotide reductase large subunit C-terminal" evidence="16">
    <location>
        <begin position="85"/>
        <end position="551"/>
    </location>
</feature>
<dbReference type="EC" id="1.17.4.1" evidence="3 14"/>
<keyword evidence="19" id="KW-1185">Reference proteome</keyword>
<dbReference type="RefSeq" id="WP_249915120.1">
    <property type="nucleotide sequence ID" value="NZ_JAMGBB010000001.1"/>
</dbReference>
<comment type="function">
    <text evidence="12 14">Catalyzes the reduction of ribonucleotides to deoxyribonucleotides. May function to provide a pool of deoxyribonucleotide precursors for DNA repair during oxygen limitation and/or for immediate growth after restoration of oxygen.</text>
</comment>
<dbReference type="InterPro" id="IPR000788">
    <property type="entry name" value="RNR_lg_C"/>
</dbReference>
<dbReference type="EMBL" id="JAMGBB010000001">
    <property type="protein sequence ID" value="MCL6740699.1"/>
    <property type="molecule type" value="Genomic_DNA"/>
</dbReference>
<dbReference type="InterPro" id="IPR013509">
    <property type="entry name" value="RNR_lsu_N"/>
</dbReference>
<evidence type="ECO:0000256" key="12">
    <source>
        <dbReference type="ARBA" id="ARBA00025437"/>
    </source>
</evidence>
<evidence type="ECO:0000256" key="14">
    <source>
        <dbReference type="RuleBase" id="RU364064"/>
    </source>
</evidence>
<evidence type="ECO:0000256" key="9">
    <source>
        <dbReference type="ARBA" id="ARBA00023116"/>
    </source>
</evidence>
<evidence type="ECO:0000256" key="10">
    <source>
        <dbReference type="ARBA" id="ARBA00023157"/>
    </source>
</evidence>
<dbReference type="InterPro" id="IPR024434">
    <property type="entry name" value="TSCPD_dom"/>
</dbReference>
<reference evidence="18" key="1">
    <citation type="submission" date="2022-05" db="EMBL/GenBank/DDBJ databases">
        <authorList>
            <person name="Jo J.-H."/>
            <person name="Im W.-T."/>
        </authorList>
    </citation>
    <scope>NUCLEOTIDE SEQUENCE</scope>
    <source>
        <strain evidence="18">RB56-2</strain>
    </source>
</reference>
<keyword evidence="11 14" id="KW-0170">Cobalt</keyword>
<dbReference type="PANTHER" id="PTHR43371">
    <property type="entry name" value="VITAMIN B12-DEPENDENT RIBONUCLEOTIDE REDUCTASE"/>
    <property type="match status" value="1"/>
</dbReference>
<keyword evidence="7 14" id="KW-0547">Nucleotide-binding</keyword>
<evidence type="ECO:0000256" key="8">
    <source>
        <dbReference type="ARBA" id="ARBA00023002"/>
    </source>
</evidence>
<comment type="similarity">
    <text evidence="2 14">Belongs to the ribonucleoside diphosphate reductase class-2 family.</text>
</comment>